<proteinExistence type="predicted"/>
<evidence type="ECO:0000313" key="3">
    <source>
        <dbReference type="Proteomes" id="UP000239065"/>
    </source>
</evidence>
<keyword evidence="1" id="KW-0472">Membrane</keyword>
<dbReference type="AlphaFoldDB" id="A0A2S9SPY6"/>
<organism evidence="2 3">
    <name type="scientific">Aliarcobacter cryaerophilus</name>
    <dbReference type="NCBI Taxonomy" id="28198"/>
    <lineage>
        <taxon>Bacteria</taxon>
        <taxon>Pseudomonadati</taxon>
        <taxon>Campylobacterota</taxon>
        <taxon>Epsilonproteobacteria</taxon>
        <taxon>Campylobacterales</taxon>
        <taxon>Arcobacteraceae</taxon>
        <taxon>Aliarcobacter</taxon>
    </lineage>
</organism>
<reference evidence="2 3" key="1">
    <citation type="submission" date="2017-09" db="EMBL/GenBank/DDBJ databases">
        <title>Reassesment of A. cryaerophilus.</title>
        <authorList>
            <person name="Perez-Cataluna A."/>
            <person name="Collado L."/>
            <person name="Salgado O."/>
            <person name="Lefinanco V."/>
            <person name="Figueras M.J."/>
        </authorList>
    </citation>
    <scope>NUCLEOTIDE SEQUENCE [LARGE SCALE GENOMIC DNA]</scope>
    <source>
        <strain evidence="2 3">LMG 9861</strain>
    </source>
</reference>
<comment type="caution">
    <text evidence="2">The sequence shown here is derived from an EMBL/GenBank/DDBJ whole genome shotgun (WGS) entry which is preliminary data.</text>
</comment>
<evidence type="ECO:0000313" key="2">
    <source>
        <dbReference type="EMBL" id="PRM88653.1"/>
    </source>
</evidence>
<keyword evidence="1" id="KW-0812">Transmembrane</keyword>
<gene>
    <name evidence="2" type="ORF">CJ669_03210</name>
</gene>
<keyword evidence="1" id="KW-1133">Transmembrane helix</keyword>
<accession>A0A2S9SPY6</accession>
<sequence length="349" mass="41550">MKNQSKTKILITLSYLIFILPFLYIGAINYTADPLWLFNYDNKYNTKQLDFDERQQKTNYLYFKSNKDFDGILLGSSRATFVDQNEFKNMNIFNYSANAMSPIEYKDYLDFAKKVKGEDLKYIIIGLDFEGSGISKNSQFEKPNFYIDKTTTFLYRYKMLFSLDLYKKSKEQLENYKTYEKYYNRENIKFQNKVSEEERQLRYSGTLKTHIKNLLYPNYEYNNNYINILKTIKNENPNSKFIIYTSAVTAGLFLATIKEADKWQEYKNWLHQSVEVFGEINHFMTISTITKNLQNYPDDDHAYPDVLKLLANKLSNFENKDIPKDFGVKLTKDNIDKYLEDLEKQIYSQ</sequence>
<feature type="transmembrane region" description="Helical" evidence="1">
    <location>
        <begin position="12"/>
        <end position="32"/>
    </location>
</feature>
<protein>
    <submittedName>
        <fullName evidence="2">Uncharacterized protein</fullName>
    </submittedName>
</protein>
<dbReference type="RefSeq" id="WP_105908669.1">
    <property type="nucleotide sequence ID" value="NZ_JAODCU010000035.1"/>
</dbReference>
<dbReference type="Proteomes" id="UP000239065">
    <property type="component" value="Unassembled WGS sequence"/>
</dbReference>
<name>A0A2S9SPY6_9BACT</name>
<evidence type="ECO:0000256" key="1">
    <source>
        <dbReference type="SAM" id="Phobius"/>
    </source>
</evidence>
<dbReference type="EMBL" id="NXGJ01000002">
    <property type="protein sequence ID" value="PRM88653.1"/>
    <property type="molecule type" value="Genomic_DNA"/>
</dbReference>